<name>A0A1E3NG95_9ASCO</name>
<dbReference type="InterPro" id="IPR033646">
    <property type="entry name" value="CLU-central"/>
</dbReference>
<evidence type="ECO:0000256" key="3">
    <source>
        <dbReference type="SAM" id="MobiDB-lite"/>
    </source>
</evidence>
<dbReference type="SUPFAM" id="SSF48452">
    <property type="entry name" value="TPR-like"/>
    <property type="match status" value="2"/>
</dbReference>
<keyword evidence="1" id="KW-0963">Cytoplasm</keyword>
<proteinExistence type="predicted"/>
<dbReference type="InterPro" id="IPR028275">
    <property type="entry name" value="CLU_N"/>
</dbReference>
<evidence type="ECO:0000256" key="1">
    <source>
        <dbReference type="ARBA" id="ARBA00022490"/>
    </source>
</evidence>
<dbReference type="InterPro" id="IPR011990">
    <property type="entry name" value="TPR-like_helical_dom_sf"/>
</dbReference>
<dbReference type="InterPro" id="IPR027523">
    <property type="entry name" value="CLU_prot"/>
</dbReference>
<evidence type="ECO:0000256" key="2">
    <source>
        <dbReference type="SAM" id="Coils"/>
    </source>
</evidence>
<dbReference type="PANTHER" id="PTHR12601">
    <property type="entry name" value="EUKARYOTIC TRANSLATION INITIATION FACTOR 3 SUBUNIT EIF-3"/>
    <property type="match status" value="1"/>
</dbReference>
<dbReference type="GeneID" id="30178365"/>
<feature type="region of interest" description="Disordered" evidence="3">
    <location>
        <begin position="1276"/>
        <end position="1297"/>
    </location>
</feature>
<protein>
    <recommendedName>
        <fullName evidence="4">Clu domain-containing protein</fullName>
    </recommendedName>
</protein>
<gene>
    <name evidence="5" type="ORF">PICMEDRAFT_17648</name>
</gene>
<dbReference type="PROSITE" id="PS51823">
    <property type="entry name" value="CLU"/>
    <property type="match status" value="1"/>
</dbReference>
<dbReference type="PANTHER" id="PTHR12601:SF6">
    <property type="entry name" value="CLUSTERED MITOCHONDRIA PROTEIN HOMOLOG"/>
    <property type="match status" value="1"/>
</dbReference>
<dbReference type="Pfam" id="PF12807">
    <property type="entry name" value="eIF3_p135"/>
    <property type="match status" value="1"/>
</dbReference>
<dbReference type="GO" id="GO:0003729">
    <property type="term" value="F:mRNA binding"/>
    <property type="evidence" value="ECO:0007669"/>
    <property type="project" value="TreeGrafter"/>
</dbReference>
<dbReference type="Proteomes" id="UP000094455">
    <property type="component" value="Unassembled WGS sequence"/>
</dbReference>
<dbReference type="Gene3D" id="1.25.40.10">
    <property type="entry name" value="Tetratricopeptide repeat domain"/>
    <property type="match status" value="2"/>
</dbReference>
<dbReference type="CDD" id="cd15466">
    <property type="entry name" value="CLU-central"/>
    <property type="match status" value="1"/>
</dbReference>
<dbReference type="GO" id="GO:0005737">
    <property type="term" value="C:cytoplasm"/>
    <property type="evidence" value="ECO:0007669"/>
    <property type="project" value="TreeGrafter"/>
</dbReference>
<feature type="domain" description="Clu" evidence="4">
    <location>
        <begin position="330"/>
        <end position="584"/>
    </location>
</feature>
<reference evidence="5 6" key="1">
    <citation type="journal article" date="2016" name="Proc. Natl. Acad. Sci. U.S.A.">
        <title>Comparative genomics of biotechnologically important yeasts.</title>
        <authorList>
            <person name="Riley R."/>
            <person name="Haridas S."/>
            <person name="Wolfe K.H."/>
            <person name="Lopes M.R."/>
            <person name="Hittinger C.T."/>
            <person name="Goeker M."/>
            <person name="Salamov A.A."/>
            <person name="Wisecaver J.H."/>
            <person name="Long T.M."/>
            <person name="Calvey C.H."/>
            <person name="Aerts A.L."/>
            <person name="Barry K.W."/>
            <person name="Choi C."/>
            <person name="Clum A."/>
            <person name="Coughlan A.Y."/>
            <person name="Deshpande S."/>
            <person name="Douglass A.P."/>
            <person name="Hanson S.J."/>
            <person name="Klenk H.-P."/>
            <person name="LaButti K.M."/>
            <person name="Lapidus A."/>
            <person name="Lindquist E.A."/>
            <person name="Lipzen A.M."/>
            <person name="Meier-Kolthoff J.P."/>
            <person name="Ohm R.A."/>
            <person name="Otillar R.P."/>
            <person name="Pangilinan J.L."/>
            <person name="Peng Y."/>
            <person name="Rokas A."/>
            <person name="Rosa C.A."/>
            <person name="Scheuner C."/>
            <person name="Sibirny A.A."/>
            <person name="Slot J.C."/>
            <person name="Stielow J.B."/>
            <person name="Sun H."/>
            <person name="Kurtzman C.P."/>
            <person name="Blackwell M."/>
            <person name="Grigoriev I.V."/>
            <person name="Jeffries T.W."/>
        </authorList>
    </citation>
    <scope>NUCLEOTIDE SEQUENCE [LARGE SCALE GENOMIC DNA]</scope>
    <source>
        <strain evidence="5 6">NRRL Y-2026</strain>
    </source>
</reference>
<dbReference type="OrthoDB" id="1414216at2759"/>
<dbReference type="InterPro" id="IPR023231">
    <property type="entry name" value="GSKIP_dom_sf"/>
</dbReference>
<dbReference type="Pfam" id="PF15044">
    <property type="entry name" value="CLU_N"/>
    <property type="match status" value="1"/>
</dbReference>
<feature type="coiled-coil region" evidence="2">
    <location>
        <begin position="731"/>
        <end position="811"/>
    </location>
</feature>
<organism evidence="5 6">
    <name type="scientific">Pichia membranifaciens NRRL Y-2026</name>
    <dbReference type="NCBI Taxonomy" id="763406"/>
    <lineage>
        <taxon>Eukaryota</taxon>
        <taxon>Fungi</taxon>
        <taxon>Dikarya</taxon>
        <taxon>Ascomycota</taxon>
        <taxon>Saccharomycotina</taxon>
        <taxon>Pichiomycetes</taxon>
        <taxon>Pichiales</taxon>
        <taxon>Pichiaceae</taxon>
        <taxon>Pichia</taxon>
    </lineage>
</organism>
<dbReference type="Gene3D" id="3.30.2280.10">
    <property type="entry name" value="Hypothetical protein (hspc210)"/>
    <property type="match status" value="1"/>
</dbReference>
<accession>A0A1E3NG95</accession>
<evidence type="ECO:0000313" key="5">
    <source>
        <dbReference type="EMBL" id="ODQ45157.1"/>
    </source>
</evidence>
<dbReference type="Pfam" id="PF13236">
    <property type="entry name" value="CLU"/>
    <property type="match status" value="1"/>
</dbReference>
<feature type="compositionally biased region" description="Basic and acidic residues" evidence="3">
    <location>
        <begin position="149"/>
        <end position="169"/>
    </location>
</feature>
<keyword evidence="2" id="KW-0175">Coiled coil</keyword>
<dbReference type="InterPro" id="IPR025697">
    <property type="entry name" value="CLU_dom"/>
</dbReference>
<sequence>MSEEQQEQEQQQQTVDEKIVSLKIQLPEADESLEIPCSVEDSLFDIVETLKVLPSTREYTSYQLKIDNKAYGEETIISELVKDSEETIYISLVFSPYNEITARKHVIAAREYAGLESKDDAFAEISGVCSGASTYEDLGLEESTPAAPKTDKEAEDEKGNVEEERQGNEIIKDFTEEQKSQLSELVNEICDLKPDLKVVAAKPNLKTSPALKSLFFSQWCPSDLRRKVAGDLFYLQAQTLEGENFNITAHVSGFFVNNSSNTKFDGSVHSFNSTRVVKNYSLISLLKTLSPMFEKQIEQNNLELSKHAIETYIVPNTTTVTSPWLVNSLESSTPDLGRSQYNLLHGGIDGADLQVDWNKDYQLLRDIPKTNLTQRYSREQSLISTSSSFTSAATKSAMAVVRGEIDPINPEEESEYHIFLRNGIFYSKAIDSIGQFKSTGGDEAARSTVAKDVAALRYLNRYDIGGVHSLLTTIVDYLGHRIVCQAPVPGIFQDSEDENAEPVQSVKYGFIDDHSDVVTDETFAEQFKEVGEAFHLKPHKIWNLDGSKVVDVVTSGYTKGTKGSDNKSYIIDLFRTTPLDIEFIDENYDVSKKDSYPHRETLLRHEAINEWIKRETLLAVKKETERLEKEGKSNSEIKETIGVDNSIFLLNPDAFSLTPAPTPELAEELKSDEGKVREVSKFVNQVLVPEFIKEMEKAQVYNAIDGSHLSAILHEYGINIRYLGKIANLAAERKEAYLKEQESKAAEIEKINERALEKDEKEIAEKKAKLEARLKARKEAAEKGEPIPDFKEEEEKEAKEAEAAEKELSTELNTIPVPALLDSLYVLSINEMIARAAKHFLRKALEFVPLPLAPYVISHVHNCLLSSKANPNPEAPKLDSFLAEVYNDVDLSILKQNSKSIAESISQEVHIRYRFDLPTNWSDLILVEQLMRSIALKFGIQWRERAYAFTKEALSSQIENLTNEFNAAAATSSHTSKYDDKHSKKKGRKSSPKAEIPTEVTVISTTFVPEDIVCIAPVVKNSIFESTSVPDAWETGVLKLSSQDEAQVQEGSIFINQAVQFCERLYGPVHNITATYLTKLGNLYASSGAEYDAVDLFKKSFQIFERCAGIDSFQAALALSQLANAYVSNKQIINAVKIYKRLIQYWILAFDEYHPNVITILTSVAVILMKLEMTSDAIKVFTKTLKLSDKLNGELSQQSAFFRYQLSQLLLSDKKFQEAFDCAEKAFEGFKATLGLEDKSTVDAKKLAVGLKNYNEYMKYQAKNLQEKEQEARKLEQQQHIKAKQAQKAKQVNPDPEIANKSIDDIVAFISGSNNASKKKKSNKKKTSKK</sequence>
<dbReference type="SMART" id="SM00028">
    <property type="entry name" value="TPR"/>
    <property type="match status" value="3"/>
</dbReference>
<dbReference type="STRING" id="763406.A0A1E3NG95"/>
<feature type="region of interest" description="Disordered" evidence="3">
    <location>
        <begin position="972"/>
        <end position="995"/>
    </location>
</feature>
<dbReference type="GO" id="GO:0048312">
    <property type="term" value="P:intracellular distribution of mitochondria"/>
    <property type="evidence" value="ECO:0007669"/>
    <property type="project" value="TreeGrafter"/>
</dbReference>
<evidence type="ECO:0000313" key="6">
    <source>
        <dbReference type="Proteomes" id="UP000094455"/>
    </source>
</evidence>
<dbReference type="EMBL" id="KV454005">
    <property type="protein sequence ID" value="ODQ45157.1"/>
    <property type="molecule type" value="Genomic_DNA"/>
</dbReference>
<keyword evidence="6" id="KW-1185">Reference proteome</keyword>
<feature type="region of interest" description="Disordered" evidence="3">
    <location>
        <begin position="139"/>
        <end position="169"/>
    </location>
</feature>
<dbReference type="InterPro" id="IPR019734">
    <property type="entry name" value="TPR_rpt"/>
</dbReference>
<dbReference type="SUPFAM" id="SSF103107">
    <property type="entry name" value="Hypothetical protein c14orf129, hspc210"/>
    <property type="match status" value="1"/>
</dbReference>
<evidence type="ECO:0000259" key="4">
    <source>
        <dbReference type="PROSITE" id="PS51823"/>
    </source>
</evidence>
<dbReference type="RefSeq" id="XP_019016270.1">
    <property type="nucleotide sequence ID" value="XM_019161678.1"/>
</dbReference>